<dbReference type="EMBL" id="GBRH01181069">
    <property type="protein sequence ID" value="JAE16827.1"/>
    <property type="molecule type" value="Transcribed_RNA"/>
</dbReference>
<protein>
    <submittedName>
        <fullName evidence="1">Uncharacterized protein</fullName>
    </submittedName>
</protein>
<proteinExistence type="predicted"/>
<sequence>MFTGVISFKLEYPIKWLNKGLPCLQVSIECGCSN</sequence>
<reference evidence="1" key="2">
    <citation type="journal article" date="2015" name="Data Brief">
        <title>Shoot transcriptome of the giant reed, Arundo donax.</title>
        <authorList>
            <person name="Barrero R.A."/>
            <person name="Guerrero F.D."/>
            <person name="Moolhuijzen P."/>
            <person name="Goolsby J.A."/>
            <person name="Tidwell J."/>
            <person name="Bellgard S.E."/>
            <person name="Bellgard M.I."/>
        </authorList>
    </citation>
    <scope>NUCLEOTIDE SEQUENCE</scope>
    <source>
        <tissue evidence="1">Shoot tissue taken approximately 20 cm above the soil surface</tissue>
    </source>
</reference>
<evidence type="ECO:0000313" key="1">
    <source>
        <dbReference type="EMBL" id="JAE16827.1"/>
    </source>
</evidence>
<dbReference type="AlphaFoldDB" id="A0A0A9FX35"/>
<organism evidence="1">
    <name type="scientific">Arundo donax</name>
    <name type="common">Giant reed</name>
    <name type="synonym">Donax arundinaceus</name>
    <dbReference type="NCBI Taxonomy" id="35708"/>
    <lineage>
        <taxon>Eukaryota</taxon>
        <taxon>Viridiplantae</taxon>
        <taxon>Streptophyta</taxon>
        <taxon>Embryophyta</taxon>
        <taxon>Tracheophyta</taxon>
        <taxon>Spermatophyta</taxon>
        <taxon>Magnoliopsida</taxon>
        <taxon>Liliopsida</taxon>
        <taxon>Poales</taxon>
        <taxon>Poaceae</taxon>
        <taxon>PACMAD clade</taxon>
        <taxon>Arundinoideae</taxon>
        <taxon>Arundineae</taxon>
        <taxon>Arundo</taxon>
    </lineage>
</organism>
<name>A0A0A9FX35_ARUDO</name>
<reference evidence="1" key="1">
    <citation type="submission" date="2014-09" db="EMBL/GenBank/DDBJ databases">
        <authorList>
            <person name="Magalhaes I.L.F."/>
            <person name="Oliveira U."/>
            <person name="Santos F.R."/>
            <person name="Vidigal T.H.D.A."/>
            <person name="Brescovit A.D."/>
            <person name="Santos A.J."/>
        </authorList>
    </citation>
    <scope>NUCLEOTIDE SEQUENCE</scope>
    <source>
        <tissue evidence="1">Shoot tissue taken approximately 20 cm above the soil surface</tissue>
    </source>
</reference>
<accession>A0A0A9FX35</accession>